<proteinExistence type="inferred from homology"/>
<feature type="transmembrane region" description="Helical" evidence="2">
    <location>
        <begin position="72"/>
        <end position="93"/>
    </location>
</feature>
<dbReference type="GO" id="GO:0016020">
    <property type="term" value="C:membrane"/>
    <property type="evidence" value="ECO:0007669"/>
    <property type="project" value="InterPro"/>
</dbReference>
<dbReference type="Pfam" id="PF02325">
    <property type="entry name" value="CCB3_YggT"/>
    <property type="match status" value="1"/>
</dbReference>
<dbReference type="PANTHER" id="PTHR33219:SF14">
    <property type="entry name" value="PROTEIN COFACTOR ASSEMBLY OF COMPLEX C SUBUNIT B CCB3, CHLOROPLASTIC-RELATED"/>
    <property type="match status" value="1"/>
</dbReference>
<evidence type="ECO:0000313" key="4">
    <source>
        <dbReference type="Proteomes" id="UP000249524"/>
    </source>
</evidence>
<evidence type="ECO:0000313" key="3">
    <source>
        <dbReference type="EMBL" id="RAK63301.1"/>
    </source>
</evidence>
<name>A0A328BA17_9CAUL</name>
<organism evidence="3 4">
    <name type="scientific">Phenylobacterium kunshanense</name>
    <dbReference type="NCBI Taxonomy" id="1445034"/>
    <lineage>
        <taxon>Bacteria</taxon>
        <taxon>Pseudomonadati</taxon>
        <taxon>Pseudomonadota</taxon>
        <taxon>Alphaproteobacteria</taxon>
        <taxon>Caulobacterales</taxon>
        <taxon>Caulobacteraceae</taxon>
        <taxon>Phenylobacterium</taxon>
    </lineage>
</organism>
<protein>
    <submittedName>
        <fullName evidence="3">YggT family protein</fullName>
    </submittedName>
</protein>
<comment type="caution">
    <text evidence="3">The sequence shown here is derived from an EMBL/GenBank/DDBJ whole genome shotgun (WGS) entry which is preliminary data.</text>
</comment>
<dbReference type="Proteomes" id="UP000249524">
    <property type="component" value="Unassembled WGS sequence"/>
</dbReference>
<dbReference type="RefSeq" id="WP_111277141.1">
    <property type="nucleotide sequence ID" value="NZ_QFYS01000008.1"/>
</dbReference>
<keyword evidence="2" id="KW-0472">Membrane</keyword>
<keyword evidence="2" id="KW-1133">Transmembrane helix</keyword>
<dbReference type="AlphaFoldDB" id="A0A328BA17"/>
<dbReference type="EMBL" id="QFYS01000008">
    <property type="protein sequence ID" value="RAK63301.1"/>
    <property type="molecule type" value="Genomic_DNA"/>
</dbReference>
<comment type="similarity">
    <text evidence="1">Belongs to the YggT family.</text>
</comment>
<sequence>MASFLYAIISGLLQLLIFAIIASAVLSWLVAFNVINLRNQFIYSVVRFLDAVTTPVLRPFQKLIPPLGGVDISPIIVILVLQAANAYLLPWLFRPLFAMLG</sequence>
<feature type="transmembrane region" description="Helical" evidence="2">
    <location>
        <begin position="6"/>
        <end position="29"/>
    </location>
</feature>
<gene>
    <name evidence="3" type="ORF">DJ019_16350</name>
</gene>
<dbReference type="OrthoDB" id="9814445at2"/>
<keyword evidence="4" id="KW-1185">Reference proteome</keyword>
<dbReference type="PANTHER" id="PTHR33219">
    <property type="entry name" value="YLMG HOMOLOG PROTEIN 2, CHLOROPLASTIC"/>
    <property type="match status" value="1"/>
</dbReference>
<evidence type="ECO:0000256" key="2">
    <source>
        <dbReference type="SAM" id="Phobius"/>
    </source>
</evidence>
<keyword evidence="2" id="KW-0812">Transmembrane</keyword>
<evidence type="ECO:0000256" key="1">
    <source>
        <dbReference type="ARBA" id="ARBA00010894"/>
    </source>
</evidence>
<dbReference type="InterPro" id="IPR003425">
    <property type="entry name" value="CCB3/YggT"/>
</dbReference>
<accession>A0A328BA17</accession>
<reference evidence="3 4" key="1">
    <citation type="submission" date="2018-05" db="EMBL/GenBank/DDBJ databases">
        <authorList>
            <person name="Lanie J.A."/>
            <person name="Ng W.-L."/>
            <person name="Kazmierczak K.M."/>
            <person name="Andrzejewski T.M."/>
            <person name="Davidsen T.M."/>
            <person name="Wayne K.J."/>
            <person name="Tettelin H."/>
            <person name="Glass J.I."/>
            <person name="Rusch D."/>
            <person name="Podicherti R."/>
            <person name="Tsui H.-C.T."/>
            <person name="Winkler M.E."/>
        </authorList>
    </citation>
    <scope>NUCLEOTIDE SEQUENCE [LARGE SCALE GENOMIC DNA]</scope>
    <source>
        <strain evidence="3 4">BUT-10</strain>
    </source>
</reference>